<evidence type="ECO:0000259" key="5">
    <source>
        <dbReference type="PROSITE" id="PS51485"/>
    </source>
</evidence>
<dbReference type="EMBL" id="CM000880">
    <property type="protein sequence ID" value="KQK18024.1"/>
    <property type="molecule type" value="Genomic_DNA"/>
</dbReference>
<feature type="region of interest" description="Disordered" evidence="3">
    <location>
        <begin position="140"/>
        <end position="169"/>
    </location>
</feature>
<dbReference type="PANTHER" id="PTHR33021:SF234">
    <property type="entry name" value="EARLY NODULIN-LIKE PROTEIN 7"/>
    <property type="match status" value="1"/>
</dbReference>
<sequence length="200" mass="21340">MAQPALVFFFLLTVTAVAARDAPLVSPVPIGQRYIVGGANGWRVPRNKDMYIKWAAGIQFYVEDSIEFMYKNDSVAKVDKYAYYHCNSTAPAGTSPAKDGSSLFLLDTPGYAYFASADAKHCKKGQRLMLNVKARQAPAPALAPETEEIPTPPAPAPLPSSPAPAPRRPVMENGAAALASTSSRALVFLAALALMGLIRA</sequence>
<dbReference type="Gramene" id="KQK18024">
    <property type="protein sequence ID" value="KQK18024"/>
    <property type="gene ID" value="BRADI_1g38105v3"/>
</dbReference>
<dbReference type="GO" id="GO:0005886">
    <property type="term" value="C:plasma membrane"/>
    <property type="evidence" value="ECO:0000318"/>
    <property type="project" value="GO_Central"/>
</dbReference>
<keyword evidence="4" id="KW-0732">Signal</keyword>
<keyword evidence="2" id="KW-0325">Glycoprotein</keyword>
<dbReference type="EnsemblPlants" id="KQK18024">
    <property type="protein sequence ID" value="KQK18024"/>
    <property type="gene ID" value="BRADI_1g38105v3"/>
</dbReference>
<protein>
    <recommendedName>
        <fullName evidence="5">Phytocyanin domain-containing protein</fullName>
    </recommendedName>
</protein>
<evidence type="ECO:0000313" key="8">
    <source>
        <dbReference type="Proteomes" id="UP000008810"/>
    </source>
</evidence>
<feature type="signal peptide" evidence="4">
    <location>
        <begin position="1"/>
        <end position="19"/>
    </location>
</feature>
<evidence type="ECO:0000313" key="6">
    <source>
        <dbReference type="EMBL" id="KQK18024.1"/>
    </source>
</evidence>
<keyword evidence="8" id="KW-1185">Reference proteome</keyword>
<feature type="chain" id="PRO_5043129218" description="Phytocyanin domain-containing protein" evidence="4">
    <location>
        <begin position="20"/>
        <end position="200"/>
    </location>
</feature>
<dbReference type="GeneID" id="100839159"/>
<dbReference type="OrthoDB" id="1933543at2759"/>
<keyword evidence="1" id="KW-1015">Disulfide bond</keyword>
<reference evidence="7" key="3">
    <citation type="submission" date="2018-08" db="UniProtKB">
        <authorList>
            <consortium name="EnsemblPlants"/>
        </authorList>
    </citation>
    <scope>IDENTIFICATION</scope>
    <source>
        <strain evidence="7">cv. Bd21</strain>
    </source>
</reference>
<reference evidence="6" key="2">
    <citation type="submission" date="2017-06" db="EMBL/GenBank/DDBJ databases">
        <title>WGS assembly of Brachypodium distachyon.</title>
        <authorList>
            <consortium name="The International Brachypodium Initiative"/>
            <person name="Lucas S."/>
            <person name="Harmon-Smith M."/>
            <person name="Lail K."/>
            <person name="Tice H."/>
            <person name="Grimwood J."/>
            <person name="Bruce D."/>
            <person name="Barry K."/>
            <person name="Shu S."/>
            <person name="Lindquist E."/>
            <person name="Wang M."/>
            <person name="Pitluck S."/>
            <person name="Vogel J.P."/>
            <person name="Garvin D.F."/>
            <person name="Mockler T.C."/>
            <person name="Schmutz J."/>
            <person name="Rokhsar D."/>
            <person name="Bevan M.W."/>
        </authorList>
    </citation>
    <scope>NUCLEOTIDE SEQUENCE</scope>
    <source>
        <strain evidence="6">Bd21</strain>
    </source>
</reference>
<evidence type="ECO:0000256" key="4">
    <source>
        <dbReference type="SAM" id="SignalP"/>
    </source>
</evidence>
<evidence type="ECO:0000256" key="2">
    <source>
        <dbReference type="ARBA" id="ARBA00023180"/>
    </source>
</evidence>
<dbReference type="Pfam" id="PF02298">
    <property type="entry name" value="Cu_bind_like"/>
    <property type="match status" value="1"/>
</dbReference>
<feature type="compositionally biased region" description="Pro residues" evidence="3">
    <location>
        <begin position="150"/>
        <end position="167"/>
    </location>
</feature>
<accession>A0A0Q3H580</accession>
<dbReference type="Proteomes" id="UP000008810">
    <property type="component" value="Chromosome 1"/>
</dbReference>
<organism evidence="6">
    <name type="scientific">Brachypodium distachyon</name>
    <name type="common">Purple false brome</name>
    <name type="synonym">Trachynia distachya</name>
    <dbReference type="NCBI Taxonomy" id="15368"/>
    <lineage>
        <taxon>Eukaryota</taxon>
        <taxon>Viridiplantae</taxon>
        <taxon>Streptophyta</taxon>
        <taxon>Embryophyta</taxon>
        <taxon>Tracheophyta</taxon>
        <taxon>Spermatophyta</taxon>
        <taxon>Magnoliopsida</taxon>
        <taxon>Liliopsida</taxon>
        <taxon>Poales</taxon>
        <taxon>Poaceae</taxon>
        <taxon>BOP clade</taxon>
        <taxon>Pooideae</taxon>
        <taxon>Stipodae</taxon>
        <taxon>Brachypodieae</taxon>
        <taxon>Brachypodium</taxon>
    </lineage>
</organism>
<evidence type="ECO:0000256" key="1">
    <source>
        <dbReference type="ARBA" id="ARBA00023157"/>
    </source>
</evidence>
<proteinExistence type="predicted"/>
<name>A0A0Q3H580_BRADI</name>
<dbReference type="InterPro" id="IPR003245">
    <property type="entry name" value="Phytocyanin_dom"/>
</dbReference>
<evidence type="ECO:0000313" key="7">
    <source>
        <dbReference type="EnsemblPlants" id="KQK18024"/>
    </source>
</evidence>
<dbReference type="KEGG" id="bdi:100839159"/>
<dbReference type="PROSITE" id="PS51485">
    <property type="entry name" value="PHYTOCYANIN"/>
    <property type="match status" value="1"/>
</dbReference>
<dbReference type="Gene3D" id="2.60.40.420">
    <property type="entry name" value="Cupredoxins - blue copper proteins"/>
    <property type="match status" value="1"/>
</dbReference>
<dbReference type="PANTHER" id="PTHR33021">
    <property type="entry name" value="BLUE COPPER PROTEIN"/>
    <property type="match status" value="1"/>
</dbReference>
<dbReference type="FunFam" id="2.60.40.420:FF:000034">
    <property type="entry name" value="Cupredoxin superfamily protein"/>
    <property type="match status" value="1"/>
</dbReference>
<dbReference type="InterPro" id="IPR008972">
    <property type="entry name" value="Cupredoxin"/>
</dbReference>
<gene>
    <name evidence="7" type="primary">LOC100839159</name>
    <name evidence="6" type="ORF">BRADI_1g38105v3</name>
</gene>
<dbReference type="RefSeq" id="XP_010229821.1">
    <property type="nucleotide sequence ID" value="XM_010231519.3"/>
</dbReference>
<dbReference type="GO" id="GO:0009055">
    <property type="term" value="F:electron transfer activity"/>
    <property type="evidence" value="ECO:0007669"/>
    <property type="project" value="InterPro"/>
</dbReference>
<reference evidence="6 7" key="1">
    <citation type="journal article" date="2010" name="Nature">
        <title>Genome sequencing and analysis of the model grass Brachypodium distachyon.</title>
        <authorList>
            <consortium name="International Brachypodium Initiative"/>
        </authorList>
    </citation>
    <scope>NUCLEOTIDE SEQUENCE [LARGE SCALE GENOMIC DNA]</scope>
    <source>
        <strain evidence="6 7">Bd21</strain>
    </source>
</reference>
<dbReference type="InterPro" id="IPR039391">
    <property type="entry name" value="Phytocyanin-like"/>
</dbReference>
<evidence type="ECO:0000256" key="3">
    <source>
        <dbReference type="SAM" id="MobiDB-lite"/>
    </source>
</evidence>
<feature type="domain" description="Phytocyanin" evidence="5">
    <location>
        <begin position="32"/>
        <end position="134"/>
    </location>
</feature>
<dbReference type="STRING" id="15368.A0A0Q3H580"/>
<dbReference type="AlphaFoldDB" id="A0A0Q3H580"/>
<dbReference type="SUPFAM" id="SSF49503">
    <property type="entry name" value="Cupredoxins"/>
    <property type="match status" value="1"/>
</dbReference>